<feature type="signal peptide" evidence="1">
    <location>
        <begin position="1"/>
        <end position="19"/>
    </location>
</feature>
<feature type="chain" id="PRO_5045774485" evidence="1">
    <location>
        <begin position="20"/>
        <end position="351"/>
    </location>
</feature>
<accession>A0ABW9JPN8</accession>
<organism evidence="2 3">
    <name type="scientific">Pedobacter helvus</name>
    <dbReference type="NCBI Taxonomy" id="2563444"/>
    <lineage>
        <taxon>Bacteria</taxon>
        <taxon>Pseudomonadati</taxon>
        <taxon>Bacteroidota</taxon>
        <taxon>Sphingobacteriia</taxon>
        <taxon>Sphingobacteriales</taxon>
        <taxon>Sphingobacteriaceae</taxon>
        <taxon>Pedobacter</taxon>
    </lineage>
</organism>
<evidence type="ECO:0000313" key="2">
    <source>
        <dbReference type="EMBL" id="MFN0293728.1"/>
    </source>
</evidence>
<dbReference type="EMBL" id="SRMP02000051">
    <property type="protein sequence ID" value="MFN0293728.1"/>
    <property type="molecule type" value="Genomic_DNA"/>
</dbReference>
<evidence type="ECO:0000313" key="3">
    <source>
        <dbReference type="Proteomes" id="UP001517367"/>
    </source>
</evidence>
<reference evidence="2 3" key="1">
    <citation type="submission" date="2024-12" db="EMBL/GenBank/DDBJ databases">
        <authorList>
            <person name="Hu S."/>
        </authorList>
    </citation>
    <scope>NUCLEOTIDE SEQUENCE [LARGE SCALE GENOMIC DNA]</scope>
    <source>
        <strain evidence="2 3">P-25</strain>
    </source>
</reference>
<keyword evidence="1" id="KW-0732">Signal</keyword>
<comment type="caution">
    <text evidence="2">The sequence shown here is derived from an EMBL/GenBank/DDBJ whole genome shotgun (WGS) entry which is preliminary data.</text>
</comment>
<sequence>MKTKLLFALITAFSVNVSAQTLGEFKPKETKFGLGKAKDATKIYISNFAINYQIYNEKQKFKQGGRMLGGGYRGDAKAEASVGLTGLSENDVQQITDKLYNDFLSQIKAKGLQIVSADEAGKTEVYEEYVKMQGGKVSLAQFPGTMTTAPTGYEWFVKKLKQDGKTKSGGFLGNASFLYPKLSKALGDAVIADVNIYVMFVEDKTAFQGGGASIKIKTNLRIADTEAIVMSDNDSFVRLKGQNSVTAINSTVNFAYGKMGLGATTSYSGQLSKPLEINDVIEDTKVTSFARGGADFVGTSNLYVTYFTPEDRTSETAKIIKVDNKKYIEGVYAGAKKFLDFHAEAFFSALK</sequence>
<dbReference type="RefSeq" id="WP_138729384.1">
    <property type="nucleotide sequence ID" value="NZ_SRMP02000051.1"/>
</dbReference>
<evidence type="ECO:0000256" key="1">
    <source>
        <dbReference type="SAM" id="SignalP"/>
    </source>
</evidence>
<proteinExistence type="predicted"/>
<gene>
    <name evidence="2" type="ORF">E5L68_020290</name>
</gene>
<dbReference type="Proteomes" id="UP001517367">
    <property type="component" value="Unassembled WGS sequence"/>
</dbReference>
<keyword evidence="3" id="KW-1185">Reference proteome</keyword>
<protein>
    <submittedName>
        <fullName evidence="2">Uncharacterized protein</fullName>
    </submittedName>
</protein>
<name>A0ABW9JPN8_9SPHI</name>